<dbReference type="NCBIfam" id="TIGR01409">
    <property type="entry name" value="TAT_signal_seq"/>
    <property type="match status" value="1"/>
</dbReference>
<reference evidence="2" key="1">
    <citation type="submission" date="2021-03" db="EMBL/GenBank/DDBJ databases">
        <title>Antimicrobial resistance genes in bacteria isolated from Japanese honey, and their potential for conferring macrolide and lincosamide resistance in the American foulbrood pathogen Paenibacillus larvae.</title>
        <authorList>
            <person name="Okamoto M."/>
            <person name="Kumagai M."/>
            <person name="Kanamori H."/>
            <person name="Takamatsu D."/>
        </authorList>
    </citation>
    <scope>NUCLEOTIDE SEQUENCE</scope>
    <source>
        <strain evidence="2">J2TS6</strain>
    </source>
</reference>
<sequence>MANETEEKELKDHREPDQSRRNFLKNSGYAVGGLIVGGVVGSLLRTPKKATTNNNVNNGTANNQAPATETVNFNQALMYFTQEQFLITEAATERLFPADDNGPGAKELGVAYYIDHQLAGEWGNNGREYMQGPFYKGETTQGYQGRLKRREIFDIALQEMQNYSNKKYQKKFKDLAPEEQDAVLKAFETDEVKLTTISASGFFKTLFNATMEGVYADPLYGGNTNMNGWKLKNYPGNQMSYTKIIEQDQFAKIPPVSLKEHLPHS</sequence>
<dbReference type="RefSeq" id="WP_160043428.1">
    <property type="nucleotide sequence ID" value="NZ_BORQ01000008.1"/>
</dbReference>
<comment type="caution">
    <text evidence="2">The sequence shown here is derived from an EMBL/GenBank/DDBJ whole genome shotgun (WGS) entry which is preliminary data.</text>
</comment>
<proteinExistence type="predicted"/>
<dbReference type="InterPro" id="IPR019546">
    <property type="entry name" value="TAT_signal_bac_arc"/>
</dbReference>
<protein>
    <submittedName>
        <fullName evidence="2">Oxidoreductase</fullName>
    </submittedName>
</protein>
<gene>
    <name evidence="2" type="ORF">J2TS6_52120</name>
</gene>
<keyword evidence="3" id="KW-1185">Reference proteome</keyword>
<evidence type="ECO:0000256" key="1">
    <source>
        <dbReference type="SAM" id="MobiDB-lite"/>
    </source>
</evidence>
<dbReference type="Pfam" id="PF13618">
    <property type="entry name" value="Gluconate_2-dh3"/>
    <property type="match status" value="1"/>
</dbReference>
<evidence type="ECO:0000313" key="2">
    <source>
        <dbReference type="EMBL" id="GIO34071.1"/>
    </source>
</evidence>
<dbReference type="EMBL" id="BORQ01000008">
    <property type="protein sequence ID" value="GIO34071.1"/>
    <property type="molecule type" value="Genomic_DNA"/>
</dbReference>
<name>A0A919XJH8_9BACL</name>
<feature type="compositionally biased region" description="Basic and acidic residues" evidence="1">
    <location>
        <begin position="8"/>
        <end position="20"/>
    </location>
</feature>
<dbReference type="Proteomes" id="UP000679779">
    <property type="component" value="Unassembled WGS sequence"/>
</dbReference>
<organism evidence="2 3">
    <name type="scientific">Paenibacillus albilobatus</name>
    <dbReference type="NCBI Taxonomy" id="2716884"/>
    <lineage>
        <taxon>Bacteria</taxon>
        <taxon>Bacillati</taxon>
        <taxon>Bacillota</taxon>
        <taxon>Bacilli</taxon>
        <taxon>Bacillales</taxon>
        <taxon>Paenibacillaceae</taxon>
        <taxon>Paenibacillus</taxon>
    </lineage>
</organism>
<evidence type="ECO:0000313" key="3">
    <source>
        <dbReference type="Proteomes" id="UP000679779"/>
    </source>
</evidence>
<accession>A0A919XJH8</accession>
<dbReference type="AlphaFoldDB" id="A0A919XJH8"/>
<feature type="region of interest" description="Disordered" evidence="1">
    <location>
        <begin position="1"/>
        <end position="22"/>
    </location>
</feature>
<dbReference type="InterPro" id="IPR027056">
    <property type="entry name" value="Gluconate_2DH_su3"/>
</dbReference>